<evidence type="ECO:0000259" key="1">
    <source>
        <dbReference type="PROSITE" id="PS51707"/>
    </source>
</evidence>
<dbReference type="EMBL" id="JAVHUL010000012">
    <property type="protein sequence ID" value="MDQ7917170.1"/>
    <property type="molecule type" value="Genomic_DNA"/>
</dbReference>
<evidence type="ECO:0000313" key="2">
    <source>
        <dbReference type="EMBL" id="MDQ7917170.1"/>
    </source>
</evidence>
<dbReference type="SUPFAM" id="SSF55154">
    <property type="entry name" value="CYTH-like phosphatases"/>
    <property type="match status" value="1"/>
</dbReference>
<dbReference type="InterPro" id="IPR033469">
    <property type="entry name" value="CYTH-like_dom_sf"/>
</dbReference>
<name>A0ABU1A0R0_9FLAO</name>
<dbReference type="PANTHER" id="PTHR40114">
    <property type="entry name" value="SLR0698 PROTEIN"/>
    <property type="match status" value="1"/>
</dbReference>
<dbReference type="Proteomes" id="UP001230915">
    <property type="component" value="Unassembled WGS sequence"/>
</dbReference>
<dbReference type="Pfam" id="PF01928">
    <property type="entry name" value="CYTH"/>
    <property type="match status" value="1"/>
</dbReference>
<accession>A0ABU1A0R0</accession>
<dbReference type="SMART" id="SM01118">
    <property type="entry name" value="CYTH"/>
    <property type="match status" value="1"/>
</dbReference>
<dbReference type="CDD" id="cd07891">
    <property type="entry name" value="CYTH-like_CthTTM-like_1"/>
    <property type="match status" value="1"/>
</dbReference>
<protein>
    <submittedName>
        <fullName evidence="2">CYTH domain-containing protein</fullName>
    </submittedName>
</protein>
<dbReference type="RefSeq" id="WP_308863885.1">
    <property type="nucleotide sequence ID" value="NZ_JAVHUL010000012.1"/>
</dbReference>
<evidence type="ECO:0000313" key="3">
    <source>
        <dbReference type="Proteomes" id="UP001230915"/>
    </source>
</evidence>
<proteinExistence type="predicted"/>
<dbReference type="Gene3D" id="2.40.320.10">
    <property type="entry name" value="Hypothetical Protein Pfu-838710-001"/>
    <property type="match status" value="1"/>
</dbReference>
<comment type="caution">
    <text evidence="2">The sequence shown here is derived from an EMBL/GenBank/DDBJ whole genome shotgun (WGS) entry which is preliminary data.</text>
</comment>
<dbReference type="PANTHER" id="PTHR40114:SF1">
    <property type="entry name" value="SLR0698 PROTEIN"/>
    <property type="match status" value="1"/>
</dbReference>
<dbReference type="PROSITE" id="PS51707">
    <property type="entry name" value="CYTH"/>
    <property type="match status" value="1"/>
</dbReference>
<feature type="domain" description="CYTH" evidence="1">
    <location>
        <begin position="1"/>
        <end position="149"/>
    </location>
</feature>
<sequence>MQEIERKFLLKNNSFKEEAYASYSIQQAYLNSHKERTTRIRITGEEAFITVKGKSSKSGLSRFEWEKNIPVAEAEELLQLCEPGKIEKTRYLIKVGKHTFEVDEFYKDNEGLTVAEVELSSETEQVKLPDWLGEEVTGDKRYYNSYLVQNPYKSWKE</sequence>
<keyword evidence="3" id="KW-1185">Reference proteome</keyword>
<dbReference type="InterPro" id="IPR023577">
    <property type="entry name" value="CYTH_domain"/>
</dbReference>
<gene>
    <name evidence="2" type="ORF">RBU60_06245</name>
</gene>
<dbReference type="InterPro" id="IPR012042">
    <property type="entry name" value="NeuTTM/CthTTM-like"/>
</dbReference>
<reference evidence="2 3" key="1">
    <citation type="submission" date="2023-08" db="EMBL/GenBank/DDBJ databases">
        <title>Mesonia sp. MT50, isolated from deep-sea sediment of the Mariana Trench.</title>
        <authorList>
            <person name="Fu H."/>
        </authorList>
    </citation>
    <scope>NUCLEOTIDE SEQUENCE [LARGE SCALE GENOMIC DNA]</scope>
    <source>
        <strain evidence="2 3">MT50</strain>
    </source>
</reference>
<organism evidence="2 3">
    <name type="scientific">Mesonia profundi</name>
    <dbReference type="NCBI Taxonomy" id="3070998"/>
    <lineage>
        <taxon>Bacteria</taxon>
        <taxon>Pseudomonadati</taxon>
        <taxon>Bacteroidota</taxon>
        <taxon>Flavobacteriia</taxon>
        <taxon>Flavobacteriales</taxon>
        <taxon>Flavobacteriaceae</taxon>
        <taxon>Mesonia</taxon>
    </lineage>
</organism>
<dbReference type="PIRSF" id="PIRSF016487">
    <property type="entry name" value="CYTH_UCP016487"/>
    <property type="match status" value="1"/>
</dbReference>